<keyword evidence="2" id="KW-1185">Reference proteome</keyword>
<proteinExistence type="predicted"/>
<evidence type="ECO:0000313" key="1">
    <source>
        <dbReference type="EMBL" id="KAI0027422.1"/>
    </source>
</evidence>
<protein>
    <submittedName>
        <fullName evidence="1">Uncharacterized protein</fullName>
    </submittedName>
</protein>
<evidence type="ECO:0000313" key="2">
    <source>
        <dbReference type="Proteomes" id="UP000814128"/>
    </source>
</evidence>
<gene>
    <name evidence="1" type="ORF">K488DRAFT_90874</name>
</gene>
<organism evidence="1 2">
    <name type="scientific">Vararia minispora EC-137</name>
    <dbReference type="NCBI Taxonomy" id="1314806"/>
    <lineage>
        <taxon>Eukaryota</taxon>
        <taxon>Fungi</taxon>
        <taxon>Dikarya</taxon>
        <taxon>Basidiomycota</taxon>
        <taxon>Agaricomycotina</taxon>
        <taxon>Agaricomycetes</taxon>
        <taxon>Russulales</taxon>
        <taxon>Lachnocladiaceae</taxon>
        <taxon>Vararia</taxon>
    </lineage>
</organism>
<comment type="caution">
    <text evidence="1">The sequence shown here is derived from an EMBL/GenBank/DDBJ whole genome shotgun (WGS) entry which is preliminary data.</text>
</comment>
<dbReference type="Proteomes" id="UP000814128">
    <property type="component" value="Unassembled WGS sequence"/>
</dbReference>
<name>A0ACB8Q6W5_9AGAM</name>
<reference evidence="1" key="1">
    <citation type="submission" date="2021-02" db="EMBL/GenBank/DDBJ databases">
        <authorList>
            <consortium name="DOE Joint Genome Institute"/>
            <person name="Ahrendt S."/>
            <person name="Looney B.P."/>
            <person name="Miyauchi S."/>
            <person name="Morin E."/>
            <person name="Drula E."/>
            <person name="Courty P.E."/>
            <person name="Chicoki N."/>
            <person name="Fauchery L."/>
            <person name="Kohler A."/>
            <person name="Kuo A."/>
            <person name="Labutti K."/>
            <person name="Pangilinan J."/>
            <person name="Lipzen A."/>
            <person name="Riley R."/>
            <person name="Andreopoulos W."/>
            <person name="He G."/>
            <person name="Johnson J."/>
            <person name="Barry K.W."/>
            <person name="Grigoriev I.V."/>
            <person name="Nagy L."/>
            <person name="Hibbett D."/>
            <person name="Henrissat B."/>
            <person name="Matheny P.B."/>
            <person name="Labbe J."/>
            <person name="Martin F."/>
        </authorList>
    </citation>
    <scope>NUCLEOTIDE SEQUENCE</scope>
    <source>
        <strain evidence="1">EC-137</strain>
    </source>
</reference>
<dbReference type="EMBL" id="MU273908">
    <property type="protein sequence ID" value="KAI0027422.1"/>
    <property type="molecule type" value="Genomic_DNA"/>
</dbReference>
<sequence length="367" mass="37932">MSREATIFRAVVILGWIGSVTGQVAVTAPNCTLSTYSWTTNSFGQDVCHISGISLSPCAPSGSDGITRVTVDTLNASDPHDLYIGPSKDYGDTDNLFMSSNTRLAVNRALSACGGCQGASWLPYSGWKAACAKVADDGVWPSEQVGFPAHAAFPAWAFLPINNSFLTWDNLTAFSYFLTSSPQPILLSKIDTLIYTFTDSTEVTSSSGPTNPAPSSGTTPSQTSGTPSSGALNVGTIAGCVVGGVVGAALLIALGWYLYSRRNRRGVAASAAFLGYEPGSAGSDAPAFIGQGSVVSTAPFKRYDPADPSTYPNAMIGGGQAGQSTTGFASSSLPGKTTNTAHQPGRKVISSRGGQDIGSDYRGLPEF</sequence>
<accession>A0ACB8Q6W5</accession>
<reference evidence="1" key="2">
    <citation type="journal article" date="2022" name="New Phytol.">
        <title>Evolutionary transition to the ectomycorrhizal habit in the genomes of a hyperdiverse lineage of mushroom-forming fungi.</title>
        <authorList>
            <person name="Looney B."/>
            <person name="Miyauchi S."/>
            <person name="Morin E."/>
            <person name="Drula E."/>
            <person name="Courty P.E."/>
            <person name="Kohler A."/>
            <person name="Kuo A."/>
            <person name="LaButti K."/>
            <person name="Pangilinan J."/>
            <person name="Lipzen A."/>
            <person name="Riley R."/>
            <person name="Andreopoulos W."/>
            <person name="He G."/>
            <person name="Johnson J."/>
            <person name="Nolan M."/>
            <person name="Tritt A."/>
            <person name="Barry K.W."/>
            <person name="Grigoriev I.V."/>
            <person name="Nagy L.G."/>
            <person name="Hibbett D."/>
            <person name="Henrissat B."/>
            <person name="Matheny P.B."/>
            <person name="Labbe J."/>
            <person name="Martin F.M."/>
        </authorList>
    </citation>
    <scope>NUCLEOTIDE SEQUENCE</scope>
    <source>
        <strain evidence="1">EC-137</strain>
    </source>
</reference>